<evidence type="ECO:0000313" key="10">
    <source>
        <dbReference type="EMBL" id="BBH22204.1"/>
    </source>
</evidence>
<evidence type="ECO:0000256" key="3">
    <source>
        <dbReference type="ARBA" id="ARBA00022448"/>
    </source>
</evidence>
<keyword evidence="11" id="KW-1185">Reference proteome</keyword>
<evidence type="ECO:0000256" key="1">
    <source>
        <dbReference type="ARBA" id="ARBA00004651"/>
    </source>
</evidence>
<feature type="compositionally biased region" description="Low complexity" evidence="8">
    <location>
        <begin position="343"/>
        <end position="353"/>
    </location>
</feature>
<dbReference type="GO" id="GO:0050897">
    <property type="term" value="F:cobalt ion binding"/>
    <property type="evidence" value="ECO:0007669"/>
    <property type="project" value="TreeGrafter"/>
</dbReference>
<feature type="compositionally biased region" description="Basic and acidic residues" evidence="8">
    <location>
        <begin position="372"/>
        <end position="381"/>
    </location>
</feature>
<dbReference type="InterPro" id="IPR045861">
    <property type="entry name" value="CorA_cytoplasmic_dom"/>
</dbReference>
<gene>
    <name evidence="10" type="ORF">Back11_35490</name>
</gene>
<feature type="region of interest" description="Disordered" evidence="8">
    <location>
        <begin position="343"/>
        <end position="390"/>
    </location>
</feature>
<dbReference type="GO" id="GO:0015087">
    <property type="term" value="F:cobalt ion transmembrane transporter activity"/>
    <property type="evidence" value="ECO:0007669"/>
    <property type="project" value="TreeGrafter"/>
</dbReference>
<organism evidence="10 11">
    <name type="scientific">Paenibacillus baekrokdamisoli</name>
    <dbReference type="NCBI Taxonomy" id="1712516"/>
    <lineage>
        <taxon>Bacteria</taxon>
        <taxon>Bacillati</taxon>
        <taxon>Bacillota</taxon>
        <taxon>Bacilli</taxon>
        <taxon>Bacillales</taxon>
        <taxon>Paenibacillaceae</taxon>
        <taxon>Paenibacillus</taxon>
    </lineage>
</organism>
<dbReference type="PANTHER" id="PTHR46494">
    <property type="entry name" value="CORA FAMILY METAL ION TRANSPORTER (EUROFUNG)"/>
    <property type="match status" value="1"/>
</dbReference>
<evidence type="ECO:0000256" key="6">
    <source>
        <dbReference type="ARBA" id="ARBA00022989"/>
    </source>
</evidence>
<dbReference type="KEGG" id="pbk:Back11_35490"/>
<dbReference type="GO" id="GO:0000287">
    <property type="term" value="F:magnesium ion binding"/>
    <property type="evidence" value="ECO:0007669"/>
    <property type="project" value="TreeGrafter"/>
</dbReference>
<evidence type="ECO:0000256" key="7">
    <source>
        <dbReference type="ARBA" id="ARBA00023136"/>
    </source>
</evidence>
<proteinExistence type="inferred from homology"/>
<sequence length="390" mass="45318">MMHRMLRFPSKWEWHVLHEVRPETANLSSRRHKQDAPSSPFIQLNTTDDNAEAIYNIKQANPEMADWLSEVKSSKHNHVVVSELPSGEPVLYGTLIFQASEDKRDLLPLHFWVTNDKIATIHADYRLSIKLQMEPWEEKLNRCQAAPEAFFVMLGLILETFHTGLDDFETRLGNLEQKMERRNRTGLMNIIFERRYELLHWSHLFIPIREIQAAAKEAFLGSLADQEEYKRMEFKLDRVQALFTHYTMEIDTLIMMDDAISNFRGNDIMKTLTIFTALFTPATVIGSIWGMNFSRIPWHSEPWGFMVISLLIVVSTLIIYGWLWKKGWTGDLLKSRKPHDIVSSSSTLSLPSPQGRSDDKQLTPRGTRSNIRKSEEEEIKPARIPPRSNR</sequence>
<dbReference type="EMBL" id="AP019308">
    <property type="protein sequence ID" value="BBH22204.1"/>
    <property type="molecule type" value="Genomic_DNA"/>
</dbReference>
<dbReference type="RefSeq" id="WP_125659910.1">
    <property type="nucleotide sequence ID" value="NZ_AP019308.1"/>
</dbReference>
<dbReference type="OrthoDB" id="9803416at2"/>
<dbReference type="InterPro" id="IPR045863">
    <property type="entry name" value="CorA_TM1_TM2"/>
</dbReference>
<dbReference type="Gene3D" id="1.20.58.340">
    <property type="entry name" value="Magnesium transport protein CorA, transmembrane region"/>
    <property type="match status" value="1"/>
</dbReference>
<evidence type="ECO:0000256" key="2">
    <source>
        <dbReference type="ARBA" id="ARBA00009765"/>
    </source>
</evidence>
<dbReference type="AlphaFoldDB" id="A0A3G9JGD2"/>
<dbReference type="GO" id="GO:0005886">
    <property type="term" value="C:plasma membrane"/>
    <property type="evidence" value="ECO:0007669"/>
    <property type="project" value="UniProtKB-SubCell"/>
</dbReference>
<feature type="transmembrane region" description="Helical" evidence="9">
    <location>
        <begin position="272"/>
        <end position="291"/>
    </location>
</feature>
<keyword evidence="4" id="KW-1003">Cell membrane</keyword>
<evidence type="ECO:0000313" key="11">
    <source>
        <dbReference type="Proteomes" id="UP000275368"/>
    </source>
</evidence>
<dbReference type="SUPFAM" id="SSF143865">
    <property type="entry name" value="CorA soluble domain-like"/>
    <property type="match status" value="1"/>
</dbReference>
<dbReference type="InterPro" id="IPR002523">
    <property type="entry name" value="MgTranspt_CorA/ZnTranspt_ZntB"/>
</dbReference>
<reference evidence="10 11" key="1">
    <citation type="submission" date="2018-11" db="EMBL/GenBank/DDBJ databases">
        <title>Complete genome sequence of Paenibacillus baekrokdamisoli strain KCTC 33723.</title>
        <authorList>
            <person name="Kang S.W."/>
            <person name="Lee K.C."/>
            <person name="Kim K.K."/>
            <person name="Kim J.S."/>
            <person name="Kim D.S."/>
            <person name="Ko S.H."/>
            <person name="Yang S.H."/>
            <person name="Lee J.S."/>
        </authorList>
    </citation>
    <scope>NUCLEOTIDE SEQUENCE [LARGE SCALE GENOMIC DNA]</scope>
    <source>
        <strain evidence="10 11">KCTC 33723</strain>
    </source>
</reference>
<dbReference type="GO" id="GO:0015095">
    <property type="term" value="F:magnesium ion transmembrane transporter activity"/>
    <property type="evidence" value="ECO:0007669"/>
    <property type="project" value="TreeGrafter"/>
</dbReference>
<name>A0A3G9JGD2_9BACL</name>
<dbReference type="SUPFAM" id="SSF144083">
    <property type="entry name" value="Magnesium transport protein CorA, transmembrane region"/>
    <property type="match status" value="1"/>
</dbReference>
<keyword evidence="3" id="KW-0813">Transport</keyword>
<protein>
    <submittedName>
        <fullName evidence="10">Uncharacterized protein</fullName>
    </submittedName>
</protein>
<feature type="transmembrane region" description="Helical" evidence="9">
    <location>
        <begin position="303"/>
        <end position="324"/>
    </location>
</feature>
<evidence type="ECO:0000256" key="5">
    <source>
        <dbReference type="ARBA" id="ARBA00022692"/>
    </source>
</evidence>
<keyword evidence="5 9" id="KW-0812">Transmembrane</keyword>
<accession>A0A3G9JGD2</accession>
<evidence type="ECO:0000256" key="4">
    <source>
        <dbReference type="ARBA" id="ARBA00022475"/>
    </source>
</evidence>
<evidence type="ECO:0000256" key="8">
    <source>
        <dbReference type="SAM" id="MobiDB-lite"/>
    </source>
</evidence>
<dbReference type="Pfam" id="PF01544">
    <property type="entry name" value="CorA"/>
    <property type="match status" value="1"/>
</dbReference>
<keyword evidence="7 9" id="KW-0472">Membrane</keyword>
<comment type="similarity">
    <text evidence="2">Belongs to the CorA metal ion transporter (MIT) (TC 1.A.35) family.</text>
</comment>
<keyword evidence="6 9" id="KW-1133">Transmembrane helix</keyword>
<evidence type="ECO:0000256" key="9">
    <source>
        <dbReference type="SAM" id="Phobius"/>
    </source>
</evidence>
<comment type="subcellular location">
    <subcellularLocation>
        <location evidence="1">Cell membrane</location>
        <topology evidence="1">Multi-pass membrane protein</topology>
    </subcellularLocation>
</comment>
<dbReference type="CDD" id="cd12821">
    <property type="entry name" value="EcCorA_ZntB-like"/>
    <property type="match status" value="1"/>
</dbReference>
<dbReference type="PANTHER" id="PTHR46494:SF2">
    <property type="entry name" value="MAGNESIUM TRANSPORT PROTEIN CORA"/>
    <property type="match status" value="1"/>
</dbReference>
<dbReference type="Proteomes" id="UP000275368">
    <property type="component" value="Chromosome"/>
</dbReference>